<keyword evidence="4 7" id="KW-0812">Transmembrane</keyword>
<evidence type="ECO:0000256" key="2">
    <source>
        <dbReference type="ARBA" id="ARBA00022448"/>
    </source>
</evidence>
<feature type="transmembrane region" description="Helical" evidence="7">
    <location>
        <begin position="339"/>
        <end position="361"/>
    </location>
</feature>
<keyword evidence="10" id="KW-1185">Reference proteome</keyword>
<keyword evidence="2" id="KW-0813">Transport</keyword>
<name>A0ABV7UC74_9HYPH</name>
<feature type="transmembrane region" description="Helical" evidence="7">
    <location>
        <begin position="281"/>
        <end position="300"/>
    </location>
</feature>
<evidence type="ECO:0000256" key="7">
    <source>
        <dbReference type="SAM" id="Phobius"/>
    </source>
</evidence>
<dbReference type="RefSeq" id="WP_191320821.1">
    <property type="nucleotide sequence ID" value="NZ_BNCG01000026.1"/>
</dbReference>
<feature type="transmembrane region" description="Helical" evidence="7">
    <location>
        <begin position="220"/>
        <end position="244"/>
    </location>
</feature>
<feature type="domain" description="Major facilitator superfamily (MFS) profile" evidence="8">
    <location>
        <begin position="9"/>
        <end position="393"/>
    </location>
</feature>
<dbReference type="EMBL" id="JBHRYC010000018">
    <property type="protein sequence ID" value="MFC3636081.1"/>
    <property type="molecule type" value="Genomic_DNA"/>
</dbReference>
<comment type="caution">
    <text evidence="9">The sequence shown here is derived from an EMBL/GenBank/DDBJ whole genome shotgun (WGS) entry which is preliminary data.</text>
</comment>
<keyword evidence="3" id="KW-1003">Cell membrane</keyword>
<keyword evidence="6 7" id="KW-0472">Membrane</keyword>
<organism evidence="9 10">
    <name type="scientific">Camelimonas fluminis</name>
    <dbReference type="NCBI Taxonomy" id="1576911"/>
    <lineage>
        <taxon>Bacteria</taxon>
        <taxon>Pseudomonadati</taxon>
        <taxon>Pseudomonadota</taxon>
        <taxon>Alphaproteobacteria</taxon>
        <taxon>Hyphomicrobiales</taxon>
        <taxon>Chelatococcaceae</taxon>
        <taxon>Camelimonas</taxon>
    </lineage>
</organism>
<protein>
    <submittedName>
        <fullName evidence="9">MFS transporter</fullName>
    </submittedName>
</protein>
<dbReference type="PANTHER" id="PTHR43266:SF2">
    <property type="entry name" value="MAJOR FACILITATOR SUPERFAMILY (MFS) PROFILE DOMAIN-CONTAINING PROTEIN"/>
    <property type="match status" value="1"/>
</dbReference>
<dbReference type="InterPro" id="IPR020846">
    <property type="entry name" value="MFS_dom"/>
</dbReference>
<dbReference type="InterPro" id="IPR036259">
    <property type="entry name" value="MFS_trans_sf"/>
</dbReference>
<dbReference type="Proteomes" id="UP001595704">
    <property type="component" value="Unassembled WGS sequence"/>
</dbReference>
<evidence type="ECO:0000256" key="3">
    <source>
        <dbReference type="ARBA" id="ARBA00022475"/>
    </source>
</evidence>
<dbReference type="CDD" id="cd06173">
    <property type="entry name" value="MFS_MefA_like"/>
    <property type="match status" value="1"/>
</dbReference>
<evidence type="ECO:0000256" key="6">
    <source>
        <dbReference type="ARBA" id="ARBA00023136"/>
    </source>
</evidence>
<dbReference type="PANTHER" id="PTHR43266">
    <property type="entry name" value="MACROLIDE-EFFLUX PROTEIN"/>
    <property type="match status" value="1"/>
</dbReference>
<evidence type="ECO:0000256" key="5">
    <source>
        <dbReference type="ARBA" id="ARBA00022989"/>
    </source>
</evidence>
<feature type="transmembrane region" description="Helical" evidence="7">
    <location>
        <begin position="45"/>
        <end position="68"/>
    </location>
</feature>
<dbReference type="InterPro" id="IPR011701">
    <property type="entry name" value="MFS"/>
</dbReference>
<evidence type="ECO:0000259" key="8">
    <source>
        <dbReference type="PROSITE" id="PS50850"/>
    </source>
</evidence>
<evidence type="ECO:0000313" key="9">
    <source>
        <dbReference type="EMBL" id="MFC3636081.1"/>
    </source>
</evidence>
<evidence type="ECO:0000256" key="4">
    <source>
        <dbReference type="ARBA" id="ARBA00022692"/>
    </source>
</evidence>
<keyword evidence="5 7" id="KW-1133">Transmembrane helix</keyword>
<feature type="transmembrane region" description="Helical" evidence="7">
    <location>
        <begin position="306"/>
        <end position="327"/>
    </location>
</feature>
<dbReference type="Gene3D" id="1.20.1250.20">
    <property type="entry name" value="MFS general substrate transporter like domains"/>
    <property type="match status" value="1"/>
</dbReference>
<dbReference type="PROSITE" id="PS50850">
    <property type="entry name" value="MFS"/>
    <property type="match status" value="1"/>
</dbReference>
<feature type="transmembrane region" description="Helical" evidence="7">
    <location>
        <begin position="153"/>
        <end position="182"/>
    </location>
</feature>
<proteinExistence type="predicted"/>
<evidence type="ECO:0000313" key="10">
    <source>
        <dbReference type="Proteomes" id="UP001595704"/>
    </source>
</evidence>
<accession>A0ABV7UC74</accession>
<reference evidence="10" key="1">
    <citation type="journal article" date="2019" name="Int. J. Syst. Evol. Microbiol.">
        <title>The Global Catalogue of Microorganisms (GCM) 10K type strain sequencing project: providing services to taxonomists for standard genome sequencing and annotation.</title>
        <authorList>
            <consortium name="The Broad Institute Genomics Platform"/>
            <consortium name="The Broad Institute Genome Sequencing Center for Infectious Disease"/>
            <person name="Wu L."/>
            <person name="Ma J."/>
        </authorList>
    </citation>
    <scope>NUCLEOTIDE SEQUENCE [LARGE SCALE GENOMIC DNA]</scope>
    <source>
        <strain evidence="10">KCTC 42282</strain>
    </source>
</reference>
<evidence type="ECO:0000256" key="1">
    <source>
        <dbReference type="ARBA" id="ARBA00004651"/>
    </source>
</evidence>
<dbReference type="Pfam" id="PF07690">
    <property type="entry name" value="MFS_1"/>
    <property type="match status" value="1"/>
</dbReference>
<feature type="transmembrane region" description="Helical" evidence="7">
    <location>
        <begin position="12"/>
        <end position="39"/>
    </location>
</feature>
<feature type="transmembrane region" description="Helical" evidence="7">
    <location>
        <begin position="367"/>
        <end position="389"/>
    </location>
</feature>
<gene>
    <name evidence="9" type="ORF">ACFONL_01585</name>
</gene>
<feature type="transmembrane region" description="Helical" evidence="7">
    <location>
        <begin position="250"/>
        <end position="269"/>
    </location>
</feature>
<sequence length="396" mass="41624">MFDVLINRTYRRLFLAQVVALIGTGLTTVALGLLAFRIAGSNAGSVLGTALAIKMIAYVAISPFATVLADRFPRRPMLVSLDVARGAFACMLPFVTEIWQIYVLIFLLQSASAAFTPTFQATIPDVLPDDKDYTNALSLARLAYDLESLLSPVLAALLLTVISFNNLFAGTAIGFLGSALLVRSVVLPGVTRPEGGSSWSKLAAGVSTFLHTPSLRGLMALNLAVAAAGAMVFVNTVVLVKSAFGLSEQAVAWAMAAFGGGSMIAALILPRLLSGRSDRTVMLAGAAAMAACMFLGIAVGRYDWLLLLWFFTGFGYSLAQTPVGRLLRRASEPSLRPALFSGQFALSHLCWLLAYPVAGLVGARYGMAMSFAVLGAIAACSIAAAARLWPAGVDEG</sequence>
<comment type="subcellular location">
    <subcellularLocation>
        <location evidence="1">Cell membrane</location>
        <topology evidence="1">Multi-pass membrane protein</topology>
    </subcellularLocation>
</comment>
<dbReference type="SUPFAM" id="SSF103473">
    <property type="entry name" value="MFS general substrate transporter"/>
    <property type="match status" value="1"/>
</dbReference>